<proteinExistence type="inferred from homology"/>
<comment type="similarity">
    <text evidence="2">Belongs to the chromate ion transporter (CHR) (TC 2.A.51) family.</text>
</comment>
<sequence length="204" mass="21301">MADRAPGPRSVWHLFMAFTGLAMQGFGGVLAVAQKELCDRRGWLTQAEFLELLSTAQVMPGPNVCNLSLMIGDRFFGWRGACAALGGMIALPMVLLLTLAWLVGLAPQASATHGMVLGALKGIAAVAGGQIIGTVLKLSKPLNAHPLGLPAAMGLAAAAFVAMVVLKWPLLWVLLGLGLVACLWTGQRLRAQQAPMPTTSKGPP</sequence>
<evidence type="ECO:0000313" key="8">
    <source>
        <dbReference type="EMBL" id="TBO32849.1"/>
    </source>
</evidence>
<dbReference type="PANTHER" id="PTHR43663:SF1">
    <property type="entry name" value="CHROMATE TRANSPORTER"/>
    <property type="match status" value="1"/>
</dbReference>
<organism evidence="8 9">
    <name type="scientific">Aquabacterium lacunae</name>
    <dbReference type="NCBI Taxonomy" id="2528630"/>
    <lineage>
        <taxon>Bacteria</taxon>
        <taxon>Pseudomonadati</taxon>
        <taxon>Pseudomonadota</taxon>
        <taxon>Betaproteobacteria</taxon>
        <taxon>Burkholderiales</taxon>
        <taxon>Aquabacterium</taxon>
    </lineage>
</organism>
<dbReference type="AlphaFoldDB" id="A0A4Q9H0M8"/>
<dbReference type="PANTHER" id="PTHR43663">
    <property type="entry name" value="CHROMATE TRANSPORT PROTEIN-RELATED"/>
    <property type="match status" value="1"/>
</dbReference>
<evidence type="ECO:0000256" key="3">
    <source>
        <dbReference type="ARBA" id="ARBA00022475"/>
    </source>
</evidence>
<protein>
    <submittedName>
        <fullName evidence="8">Chromate transporter</fullName>
    </submittedName>
</protein>
<dbReference type="InterPro" id="IPR003370">
    <property type="entry name" value="Chromate_transpt"/>
</dbReference>
<evidence type="ECO:0000256" key="1">
    <source>
        <dbReference type="ARBA" id="ARBA00004651"/>
    </source>
</evidence>
<dbReference type="InterPro" id="IPR052518">
    <property type="entry name" value="CHR_Transporter"/>
</dbReference>
<dbReference type="Pfam" id="PF02417">
    <property type="entry name" value="Chromate_transp"/>
    <property type="match status" value="1"/>
</dbReference>
<evidence type="ECO:0000256" key="6">
    <source>
        <dbReference type="ARBA" id="ARBA00023136"/>
    </source>
</evidence>
<feature type="transmembrane region" description="Helical" evidence="7">
    <location>
        <begin position="147"/>
        <end position="164"/>
    </location>
</feature>
<feature type="transmembrane region" description="Helical" evidence="7">
    <location>
        <begin position="80"/>
        <end position="103"/>
    </location>
</feature>
<reference evidence="8 9" key="1">
    <citation type="submission" date="2019-02" db="EMBL/GenBank/DDBJ databases">
        <title>Aquabacterium sp. strain KMB7.</title>
        <authorList>
            <person name="Chen W.-M."/>
        </authorList>
    </citation>
    <scope>NUCLEOTIDE SEQUENCE [LARGE SCALE GENOMIC DNA]</scope>
    <source>
        <strain evidence="8 9">KMB7</strain>
    </source>
</reference>
<dbReference type="EMBL" id="SIXI01000002">
    <property type="protein sequence ID" value="TBO32849.1"/>
    <property type="molecule type" value="Genomic_DNA"/>
</dbReference>
<feature type="transmembrane region" description="Helical" evidence="7">
    <location>
        <begin position="115"/>
        <end position="135"/>
    </location>
</feature>
<keyword evidence="3" id="KW-1003">Cell membrane</keyword>
<feature type="transmembrane region" description="Helical" evidence="7">
    <location>
        <begin position="12"/>
        <end position="33"/>
    </location>
</feature>
<feature type="transmembrane region" description="Helical" evidence="7">
    <location>
        <begin position="170"/>
        <end position="186"/>
    </location>
</feature>
<keyword evidence="4 7" id="KW-0812">Transmembrane</keyword>
<keyword evidence="5 7" id="KW-1133">Transmembrane helix</keyword>
<gene>
    <name evidence="8" type="ORF">EYS42_06675</name>
</gene>
<evidence type="ECO:0000313" key="9">
    <source>
        <dbReference type="Proteomes" id="UP000292120"/>
    </source>
</evidence>
<dbReference type="GO" id="GO:0005886">
    <property type="term" value="C:plasma membrane"/>
    <property type="evidence" value="ECO:0007669"/>
    <property type="project" value="UniProtKB-SubCell"/>
</dbReference>
<evidence type="ECO:0000256" key="4">
    <source>
        <dbReference type="ARBA" id="ARBA00022692"/>
    </source>
</evidence>
<evidence type="ECO:0000256" key="7">
    <source>
        <dbReference type="SAM" id="Phobius"/>
    </source>
</evidence>
<comment type="subcellular location">
    <subcellularLocation>
        <location evidence="1">Cell membrane</location>
        <topology evidence="1">Multi-pass membrane protein</topology>
    </subcellularLocation>
</comment>
<dbReference type="OrthoDB" id="8596378at2"/>
<keyword evidence="6 7" id="KW-0472">Membrane</keyword>
<comment type="caution">
    <text evidence="8">The sequence shown here is derived from an EMBL/GenBank/DDBJ whole genome shotgun (WGS) entry which is preliminary data.</text>
</comment>
<name>A0A4Q9H0M8_9BURK</name>
<keyword evidence="9" id="KW-1185">Reference proteome</keyword>
<dbReference type="Proteomes" id="UP000292120">
    <property type="component" value="Unassembled WGS sequence"/>
</dbReference>
<accession>A0A4Q9H0M8</accession>
<evidence type="ECO:0000256" key="5">
    <source>
        <dbReference type="ARBA" id="ARBA00022989"/>
    </source>
</evidence>
<evidence type="ECO:0000256" key="2">
    <source>
        <dbReference type="ARBA" id="ARBA00005262"/>
    </source>
</evidence>
<dbReference type="GO" id="GO:0015109">
    <property type="term" value="F:chromate transmembrane transporter activity"/>
    <property type="evidence" value="ECO:0007669"/>
    <property type="project" value="InterPro"/>
</dbReference>